<reference evidence="1" key="2">
    <citation type="submission" date="2016-08" db="EMBL/GenBank/DDBJ databases">
        <authorList>
            <person name="Seilhamer J.J."/>
        </authorList>
    </citation>
    <scope>NUCLEOTIDE SEQUENCE</scope>
</reference>
<dbReference type="InterPro" id="IPR036397">
    <property type="entry name" value="RNaseH_sf"/>
</dbReference>
<dbReference type="InterPro" id="IPR012337">
    <property type="entry name" value="RNaseH-like_sf"/>
</dbReference>
<geneLocation type="chloroplast" evidence="1"/>
<dbReference type="RefSeq" id="YP_009306417.1">
    <property type="nucleotide sequence ID" value="NC_031368.1"/>
</dbReference>
<sequence>MPSIIHSDQNPIYVCTPIQKWAHKHQIKLSTTAPRVEEPRLPNQVAESINAAIKDQFIKLVLKSNSFAFKQWRKTWPDPFKKLRIQNKIKNPTFRSFFFELMHLIKKATQNHFSPNFAAFKKKKSTPILLIFLFLRVANMQ</sequence>
<protein>
    <submittedName>
        <fullName evidence="1">Uncharacterized protein</fullName>
    </submittedName>
</protein>
<accession>A0A1C9JBV7</accession>
<proteinExistence type="predicted"/>
<name>A0A1C9JBV7_9CHLO</name>
<dbReference type="SUPFAM" id="SSF53098">
    <property type="entry name" value="Ribonuclease H-like"/>
    <property type="match status" value="1"/>
</dbReference>
<dbReference type="GeneID" id="29288838"/>
<gene>
    <name evidence="1" type="primary">orf141</name>
</gene>
<evidence type="ECO:0000313" key="1">
    <source>
        <dbReference type="EMBL" id="AOP19321.1"/>
    </source>
</evidence>
<organism evidence="1">
    <name type="scientific">Caulerpa cliftonii</name>
    <dbReference type="NCBI Taxonomy" id="1004391"/>
    <lineage>
        <taxon>Eukaryota</taxon>
        <taxon>Viridiplantae</taxon>
        <taxon>Chlorophyta</taxon>
        <taxon>core chlorophytes</taxon>
        <taxon>Ulvophyceae</taxon>
        <taxon>TCBD clade</taxon>
        <taxon>Bryopsidales</taxon>
        <taxon>Halimedineae</taxon>
        <taxon>Caulerpaceae</taxon>
        <taxon>Caulerpa</taxon>
    </lineage>
</organism>
<dbReference type="Gene3D" id="3.30.420.10">
    <property type="entry name" value="Ribonuclease H-like superfamily/Ribonuclease H"/>
    <property type="match status" value="1"/>
</dbReference>
<keyword evidence="1" id="KW-0934">Plastid</keyword>
<dbReference type="GO" id="GO:0003676">
    <property type="term" value="F:nucleic acid binding"/>
    <property type="evidence" value="ECO:0007669"/>
    <property type="project" value="InterPro"/>
</dbReference>
<dbReference type="AlphaFoldDB" id="A0A1C9JBV7"/>
<reference evidence="1" key="1">
    <citation type="journal article" date="2016" name="Genome Biol. Evol.">
        <title>Evolutionary Dynamics of Chloroplast Genomes in Low Light: A Case Study of the Endolithic Green Alga Ostreobium quekettii.</title>
        <authorList>
            <person name="R Marcelino V."/>
            <person name="Cremen M.C."/>
            <person name="Jackson C.J."/>
            <person name="Larkum A.A."/>
            <person name="Verbruggen H."/>
        </authorList>
    </citation>
    <scope>NUCLEOTIDE SEQUENCE</scope>
</reference>
<dbReference type="EMBL" id="KX808498">
    <property type="protein sequence ID" value="AOP19321.1"/>
    <property type="molecule type" value="Genomic_DNA"/>
</dbReference>
<keyword evidence="1" id="KW-0150">Chloroplast</keyword>